<protein>
    <submittedName>
        <fullName evidence="2">Uncharacterized protein</fullName>
    </submittedName>
</protein>
<proteinExistence type="predicted"/>
<organism evidence="2">
    <name type="scientific">Thuretia quercifolia</name>
    <dbReference type="NCBI Taxonomy" id="189650"/>
    <lineage>
        <taxon>Eukaryota</taxon>
        <taxon>Rhodophyta</taxon>
        <taxon>Florideophyceae</taxon>
        <taxon>Rhodymeniophycidae</taxon>
        <taxon>Ceramiales</taxon>
        <taxon>Dasyaceae</taxon>
        <taxon>Thuretia</taxon>
    </lineage>
</organism>
<dbReference type="RefSeq" id="YP_009397333.1">
    <property type="nucleotide sequence ID" value="NC_035286.1"/>
</dbReference>
<sequence>MKRRKFFINKINMLIISLKILNLYSMEYLDGYINNFTKHQKNFLNSTKYNLVKEKNIQFKFLNIIIYIYFLYIITKNKNIQKMVNNLIQDYALNEKDQAVKKYLNKFNYTYNKKYKYYSENHNNEMYINKVAIMNLYIISNINQKKNIFFFIKYLHSSRIN</sequence>
<evidence type="ECO:0000256" key="1">
    <source>
        <dbReference type="SAM" id="Phobius"/>
    </source>
</evidence>
<gene>
    <name evidence="2" type="primary">ConsOrf3</name>
</gene>
<name>A0A1Z1MKW7_9FLOR</name>
<dbReference type="EMBL" id="MF101442">
    <property type="protein sequence ID" value="ARW66519.1"/>
    <property type="molecule type" value="Genomic_DNA"/>
</dbReference>
<keyword evidence="1" id="KW-0812">Transmembrane</keyword>
<evidence type="ECO:0000313" key="2">
    <source>
        <dbReference type="EMBL" id="ARW66519.1"/>
    </source>
</evidence>
<keyword evidence="1" id="KW-0472">Membrane</keyword>
<feature type="transmembrane region" description="Helical" evidence="1">
    <location>
        <begin position="7"/>
        <end position="26"/>
    </location>
</feature>
<reference evidence="2" key="1">
    <citation type="journal article" date="2017" name="J. Phycol.">
        <title>Analysis of chloroplast genomes and a supermatrix inform reclassification of the Rhodomelaceae (Rhodophyta).</title>
        <authorList>
            <person name="Diaz-Tapia P."/>
            <person name="Maggs C.A."/>
            <person name="West J.A."/>
            <person name="Verbruggen H."/>
        </authorList>
    </citation>
    <scope>NUCLEOTIDE SEQUENCE</scope>
    <source>
        <strain evidence="2">PD1024</strain>
    </source>
</reference>
<keyword evidence="1" id="KW-1133">Transmembrane helix</keyword>
<keyword evidence="2" id="KW-0934">Plastid</keyword>
<keyword evidence="2" id="KW-0150">Chloroplast</keyword>
<geneLocation type="chloroplast" evidence="2"/>
<dbReference type="GeneID" id="33359676"/>
<feature type="transmembrane region" description="Helical" evidence="1">
    <location>
        <begin position="57"/>
        <end position="74"/>
    </location>
</feature>
<dbReference type="AlphaFoldDB" id="A0A1Z1MKW7"/>
<accession>A0A1Z1MKW7</accession>